<gene>
    <name evidence="1" type="ORF">LX64_02669</name>
</gene>
<dbReference type="EMBL" id="QLLL01000004">
    <property type="protein sequence ID" value="RAJ05509.1"/>
    <property type="molecule type" value="Genomic_DNA"/>
</dbReference>
<dbReference type="OrthoDB" id="679776at2"/>
<protein>
    <submittedName>
        <fullName evidence="1">Uncharacterized protein</fullName>
    </submittedName>
</protein>
<dbReference type="RefSeq" id="WP_111598093.1">
    <property type="nucleotide sequence ID" value="NZ_QLLL01000004.1"/>
</dbReference>
<evidence type="ECO:0000313" key="2">
    <source>
        <dbReference type="Proteomes" id="UP000249547"/>
    </source>
</evidence>
<accession>A0A327QLS2</accession>
<name>A0A327QLS2_9BACT</name>
<dbReference type="Proteomes" id="UP000249547">
    <property type="component" value="Unassembled WGS sequence"/>
</dbReference>
<organism evidence="1 2">
    <name type="scientific">Chitinophaga skermanii</name>
    <dbReference type="NCBI Taxonomy" id="331697"/>
    <lineage>
        <taxon>Bacteria</taxon>
        <taxon>Pseudomonadati</taxon>
        <taxon>Bacteroidota</taxon>
        <taxon>Chitinophagia</taxon>
        <taxon>Chitinophagales</taxon>
        <taxon>Chitinophagaceae</taxon>
        <taxon>Chitinophaga</taxon>
    </lineage>
</organism>
<dbReference type="AlphaFoldDB" id="A0A327QLS2"/>
<sequence length="103" mass="11946">MHFAEKGPGTLFEDIALANGSTTVASESVKIYECIIPFDFIRDSEEPQLETIELMYRAIKLFVTSTYKKVKPEFIDALWREVDLNYLLSLPYPAPIEEQKYYD</sequence>
<evidence type="ECO:0000313" key="1">
    <source>
        <dbReference type="EMBL" id="RAJ05509.1"/>
    </source>
</evidence>
<keyword evidence="2" id="KW-1185">Reference proteome</keyword>
<reference evidence="1 2" key="1">
    <citation type="submission" date="2018-06" db="EMBL/GenBank/DDBJ databases">
        <title>Genomic Encyclopedia of Archaeal and Bacterial Type Strains, Phase II (KMG-II): from individual species to whole genera.</title>
        <authorList>
            <person name="Goeker M."/>
        </authorList>
    </citation>
    <scope>NUCLEOTIDE SEQUENCE [LARGE SCALE GENOMIC DNA]</scope>
    <source>
        <strain evidence="1 2">DSM 23857</strain>
    </source>
</reference>
<comment type="caution">
    <text evidence="1">The sequence shown here is derived from an EMBL/GenBank/DDBJ whole genome shotgun (WGS) entry which is preliminary data.</text>
</comment>
<proteinExistence type="predicted"/>